<evidence type="ECO:0000313" key="2">
    <source>
        <dbReference type="EMBL" id="TKR71746.1"/>
    </source>
</evidence>
<dbReference type="SUPFAM" id="SSF81321">
    <property type="entry name" value="Family A G protein-coupled receptor-like"/>
    <property type="match status" value="1"/>
</dbReference>
<proteinExistence type="predicted"/>
<dbReference type="AlphaFoldDB" id="A0A4U5MQ09"/>
<keyword evidence="1" id="KW-0812">Transmembrane</keyword>
<dbReference type="PANTHER" id="PTHR23021">
    <property type="entry name" value="SERPENTINE RECEPTOR, CLASS T"/>
    <property type="match status" value="1"/>
</dbReference>
<feature type="transmembrane region" description="Helical" evidence="1">
    <location>
        <begin position="37"/>
        <end position="57"/>
    </location>
</feature>
<comment type="caution">
    <text evidence="2">The sequence shown here is derived from an EMBL/GenBank/DDBJ whole genome shotgun (WGS) entry which is preliminary data.</text>
</comment>
<dbReference type="EMBL" id="AZBU02000006">
    <property type="protein sequence ID" value="TKR71746.1"/>
    <property type="molecule type" value="Genomic_DNA"/>
</dbReference>
<dbReference type="InterPro" id="IPR019425">
    <property type="entry name" value="7TM_GPCR_serpentine_rcpt_Srt"/>
</dbReference>
<dbReference type="Proteomes" id="UP000298663">
    <property type="component" value="Unassembled WGS sequence"/>
</dbReference>
<feature type="transmembrane region" description="Helical" evidence="1">
    <location>
        <begin position="146"/>
        <end position="164"/>
    </location>
</feature>
<evidence type="ECO:0008006" key="4">
    <source>
        <dbReference type="Google" id="ProtNLM"/>
    </source>
</evidence>
<sequence>MDIFFDDSEFKRLYGCDNLTADEWTTQGNPNRLAAELYVSLGALYLMTSLPVLFVIFQPKFFAMACYKLFFFSGLLDVFEVVIICVIAAVFQWKGFVFCSEPILSYNLGTIATGIWAASGLCCVLLGFQRLVALKKDWKLFEGAKIYFWLLLPLTIGLGFWGFVKPLLFTSHHYSFVQNPYFAETEEWNAEEQETDLYEDMNFNVFNLTLAVVLTVQLIALIGTLANTNSTKISGKEIAASYEAVAKIFVKLIPAVLFVAVSFFKTNSEIVLAGQLAWQAAHGLSGIIHLALSKRIRNDVFYVFGLQSIEMKHGGSTANLNQNDLEGVPAKKVWEPPAISAVSMRI</sequence>
<reference evidence="2 3" key="2">
    <citation type="journal article" date="2019" name="G3 (Bethesda)">
        <title>Hybrid Assembly of the Genome of the Entomopathogenic Nematode Steinernema carpocapsae Identifies the X-Chromosome.</title>
        <authorList>
            <person name="Serra L."/>
            <person name="Macchietto M."/>
            <person name="Macias-Munoz A."/>
            <person name="McGill C.J."/>
            <person name="Rodriguez I.M."/>
            <person name="Rodriguez B."/>
            <person name="Murad R."/>
            <person name="Mortazavi A."/>
        </authorList>
    </citation>
    <scope>NUCLEOTIDE SEQUENCE [LARGE SCALE GENOMIC DNA]</scope>
    <source>
        <strain evidence="2 3">ALL</strain>
    </source>
</reference>
<accession>A0A4U5MQ09</accession>
<feature type="transmembrane region" description="Helical" evidence="1">
    <location>
        <begin position="205"/>
        <end position="227"/>
    </location>
</feature>
<keyword evidence="1" id="KW-1133">Transmembrane helix</keyword>
<keyword evidence="1" id="KW-0472">Membrane</keyword>
<dbReference type="Pfam" id="PF10321">
    <property type="entry name" value="7TM_GPCR_Srt"/>
    <property type="match status" value="1"/>
</dbReference>
<evidence type="ECO:0000313" key="3">
    <source>
        <dbReference type="Proteomes" id="UP000298663"/>
    </source>
</evidence>
<feature type="transmembrane region" description="Helical" evidence="1">
    <location>
        <begin position="103"/>
        <end position="126"/>
    </location>
</feature>
<dbReference type="OrthoDB" id="5849708at2759"/>
<name>A0A4U5MQ09_STECR</name>
<dbReference type="PANTHER" id="PTHR23021:SF28">
    <property type="entry name" value="SERPENTINE RECEPTOR, CLASS T-RELATED"/>
    <property type="match status" value="1"/>
</dbReference>
<organism evidence="2 3">
    <name type="scientific">Steinernema carpocapsae</name>
    <name type="common">Entomopathogenic nematode</name>
    <dbReference type="NCBI Taxonomy" id="34508"/>
    <lineage>
        <taxon>Eukaryota</taxon>
        <taxon>Metazoa</taxon>
        <taxon>Ecdysozoa</taxon>
        <taxon>Nematoda</taxon>
        <taxon>Chromadorea</taxon>
        <taxon>Rhabditida</taxon>
        <taxon>Tylenchina</taxon>
        <taxon>Panagrolaimomorpha</taxon>
        <taxon>Strongyloidoidea</taxon>
        <taxon>Steinernematidae</taxon>
        <taxon>Steinernema</taxon>
    </lineage>
</organism>
<evidence type="ECO:0000256" key="1">
    <source>
        <dbReference type="SAM" id="Phobius"/>
    </source>
</evidence>
<feature type="transmembrane region" description="Helical" evidence="1">
    <location>
        <begin position="248"/>
        <end position="264"/>
    </location>
</feature>
<feature type="transmembrane region" description="Helical" evidence="1">
    <location>
        <begin position="69"/>
        <end position="91"/>
    </location>
</feature>
<keyword evidence="3" id="KW-1185">Reference proteome</keyword>
<gene>
    <name evidence="2" type="ORF">L596_019295</name>
</gene>
<feature type="transmembrane region" description="Helical" evidence="1">
    <location>
        <begin position="270"/>
        <end position="292"/>
    </location>
</feature>
<protein>
    <recommendedName>
        <fullName evidence="4">7TM GPCR serpentine receptor class x (Srx) domain-containing protein</fullName>
    </recommendedName>
</protein>
<dbReference type="STRING" id="34508.A0A4U5MQ09"/>
<reference evidence="2 3" key="1">
    <citation type="journal article" date="2015" name="Genome Biol.">
        <title>Comparative genomics of Steinernema reveals deeply conserved gene regulatory networks.</title>
        <authorList>
            <person name="Dillman A.R."/>
            <person name="Macchietto M."/>
            <person name="Porter C.F."/>
            <person name="Rogers A."/>
            <person name="Williams B."/>
            <person name="Antoshechkin I."/>
            <person name="Lee M.M."/>
            <person name="Goodwin Z."/>
            <person name="Lu X."/>
            <person name="Lewis E.E."/>
            <person name="Goodrich-Blair H."/>
            <person name="Stock S.P."/>
            <person name="Adams B.J."/>
            <person name="Sternberg P.W."/>
            <person name="Mortazavi A."/>
        </authorList>
    </citation>
    <scope>NUCLEOTIDE SEQUENCE [LARGE SCALE GENOMIC DNA]</scope>
    <source>
        <strain evidence="2 3">ALL</strain>
    </source>
</reference>